<dbReference type="RefSeq" id="WP_264953462.1">
    <property type="nucleotide sequence ID" value="NZ_JAPDVE010000030.1"/>
</dbReference>
<evidence type="ECO:0000313" key="1">
    <source>
        <dbReference type="EMBL" id="MCW4132994.1"/>
    </source>
</evidence>
<dbReference type="Proteomes" id="UP001209417">
    <property type="component" value="Unassembled WGS sequence"/>
</dbReference>
<dbReference type="EMBL" id="JAPDVG010000002">
    <property type="protein sequence ID" value="MCW4132994.1"/>
    <property type="molecule type" value="Genomic_DNA"/>
</dbReference>
<name>A0AAW5UAK1_9BACT</name>
<sequence length="123" mass="14220">MQTSCKKGMEQMDLLQAFEIIVDKAKGSSLGEKFYQEADPYLGFVSDKLCISKRASAIMALFADRCDDNHIQFSDYTDFLDCRILSLLRYSKETEELVDKEYVCRSKDEGLYYCIPMEVMEAF</sequence>
<accession>A0AAW5UAK1</accession>
<protein>
    <submittedName>
        <fullName evidence="1">Uncharacterized protein</fullName>
    </submittedName>
</protein>
<dbReference type="AlphaFoldDB" id="A0AAW5UAK1"/>
<comment type="caution">
    <text evidence="1">The sequence shown here is derived from an EMBL/GenBank/DDBJ whole genome shotgun (WGS) entry which is preliminary data.</text>
</comment>
<proteinExistence type="predicted"/>
<gene>
    <name evidence="1" type="ORF">ONT19_15695</name>
</gene>
<organism evidence="1 2">
    <name type="scientific">Segatella copri</name>
    <dbReference type="NCBI Taxonomy" id="165179"/>
    <lineage>
        <taxon>Bacteria</taxon>
        <taxon>Pseudomonadati</taxon>
        <taxon>Bacteroidota</taxon>
        <taxon>Bacteroidia</taxon>
        <taxon>Bacteroidales</taxon>
        <taxon>Prevotellaceae</taxon>
        <taxon>Segatella</taxon>
    </lineage>
</organism>
<reference evidence="1" key="1">
    <citation type="submission" date="2022-11" db="EMBL/GenBank/DDBJ databases">
        <title>Genomic repertoires linked with pathogenic potency of arthritogenic Prevotella copri isolated from the gut of rheumatoid arthritis patients.</title>
        <authorList>
            <person name="Nii T."/>
            <person name="Maeda Y."/>
            <person name="Motooka D."/>
            <person name="Naito M."/>
            <person name="Matsumoto Y."/>
            <person name="Ogawa T."/>
            <person name="Oguro-Igashira E."/>
            <person name="Kishikawa T."/>
            <person name="Yamashita M."/>
            <person name="Koizumi S."/>
            <person name="Kurakawa T."/>
            <person name="Okumura R."/>
            <person name="Kayama H."/>
            <person name="Murakami M."/>
            <person name="Sakaguchi T."/>
            <person name="Das B."/>
            <person name="Nakamura S."/>
            <person name="Okada Y."/>
            <person name="Kumanogoh A."/>
            <person name="Takeda K."/>
        </authorList>
    </citation>
    <scope>NUCLEOTIDE SEQUENCE</scope>
    <source>
        <strain evidence="1">H019-1</strain>
    </source>
</reference>
<evidence type="ECO:0000313" key="2">
    <source>
        <dbReference type="Proteomes" id="UP001209417"/>
    </source>
</evidence>